<protein>
    <submittedName>
        <fullName evidence="2">Uncharacterized protein</fullName>
    </submittedName>
</protein>
<reference evidence="2" key="2">
    <citation type="journal article" date="2021" name="Genome Biol. Evol.">
        <title>Developing a high-quality reference genome for a parasitic bivalve with doubly uniparental inheritance (Bivalvia: Unionida).</title>
        <authorList>
            <person name="Smith C.H."/>
        </authorList>
    </citation>
    <scope>NUCLEOTIDE SEQUENCE</scope>
    <source>
        <strain evidence="2">CHS0354</strain>
        <tissue evidence="2">Mantle</tissue>
    </source>
</reference>
<feature type="region of interest" description="Disordered" evidence="1">
    <location>
        <begin position="35"/>
        <end position="59"/>
    </location>
</feature>
<sequence length="81" mass="9244">MSGSPPFLYTRHHQAKWALFRDLDPNPRPKMCSIRDQPESDMSSAIRQQYTPTPSTPNGLMTLLHMTTNQKETIPRFDGGL</sequence>
<reference evidence="2" key="3">
    <citation type="submission" date="2023-05" db="EMBL/GenBank/DDBJ databases">
        <authorList>
            <person name="Smith C.H."/>
        </authorList>
    </citation>
    <scope>NUCLEOTIDE SEQUENCE</scope>
    <source>
        <strain evidence="2">CHS0354</strain>
        <tissue evidence="2">Mantle</tissue>
    </source>
</reference>
<evidence type="ECO:0000313" key="3">
    <source>
        <dbReference type="Proteomes" id="UP001195483"/>
    </source>
</evidence>
<gene>
    <name evidence="2" type="ORF">CHS0354_012517</name>
</gene>
<keyword evidence="3" id="KW-1185">Reference proteome</keyword>
<organism evidence="2 3">
    <name type="scientific">Potamilus streckersoni</name>
    <dbReference type="NCBI Taxonomy" id="2493646"/>
    <lineage>
        <taxon>Eukaryota</taxon>
        <taxon>Metazoa</taxon>
        <taxon>Spiralia</taxon>
        <taxon>Lophotrochozoa</taxon>
        <taxon>Mollusca</taxon>
        <taxon>Bivalvia</taxon>
        <taxon>Autobranchia</taxon>
        <taxon>Heteroconchia</taxon>
        <taxon>Palaeoheterodonta</taxon>
        <taxon>Unionida</taxon>
        <taxon>Unionoidea</taxon>
        <taxon>Unionidae</taxon>
        <taxon>Ambleminae</taxon>
        <taxon>Lampsilini</taxon>
        <taxon>Potamilus</taxon>
    </lineage>
</organism>
<proteinExistence type="predicted"/>
<name>A0AAE0SWW4_9BIVA</name>
<evidence type="ECO:0000313" key="2">
    <source>
        <dbReference type="EMBL" id="KAK3599033.1"/>
    </source>
</evidence>
<dbReference type="EMBL" id="JAEAOA010000761">
    <property type="protein sequence ID" value="KAK3599033.1"/>
    <property type="molecule type" value="Genomic_DNA"/>
</dbReference>
<feature type="compositionally biased region" description="Polar residues" evidence="1">
    <location>
        <begin position="40"/>
        <end position="59"/>
    </location>
</feature>
<reference evidence="2" key="1">
    <citation type="journal article" date="2021" name="Genome Biol. Evol.">
        <title>A High-Quality Reference Genome for a Parasitic Bivalve with Doubly Uniparental Inheritance (Bivalvia: Unionida).</title>
        <authorList>
            <person name="Smith C.H."/>
        </authorList>
    </citation>
    <scope>NUCLEOTIDE SEQUENCE</scope>
    <source>
        <strain evidence="2">CHS0354</strain>
    </source>
</reference>
<evidence type="ECO:0000256" key="1">
    <source>
        <dbReference type="SAM" id="MobiDB-lite"/>
    </source>
</evidence>
<dbReference type="AlphaFoldDB" id="A0AAE0SWW4"/>
<comment type="caution">
    <text evidence="2">The sequence shown here is derived from an EMBL/GenBank/DDBJ whole genome shotgun (WGS) entry which is preliminary data.</text>
</comment>
<accession>A0AAE0SWW4</accession>
<dbReference type="Proteomes" id="UP001195483">
    <property type="component" value="Unassembled WGS sequence"/>
</dbReference>